<dbReference type="SUPFAM" id="SSF56176">
    <property type="entry name" value="FAD-binding/transporter-associated domain-like"/>
    <property type="match status" value="1"/>
</dbReference>
<name>A0A4Q7LNC7_9MICO</name>
<organism evidence="4 5">
    <name type="scientific">Microcella putealis</name>
    <dbReference type="NCBI Taxonomy" id="337005"/>
    <lineage>
        <taxon>Bacteria</taxon>
        <taxon>Bacillati</taxon>
        <taxon>Actinomycetota</taxon>
        <taxon>Actinomycetes</taxon>
        <taxon>Micrococcales</taxon>
        <taxon>Microbacteriaceae</taxon>
        <taxon>Microcella</taxon>
    </lineage>
</organism>
<evidence type="ECO:0000259" key="3">
    <source>
        <dbReference type="PROSITE" id="PS51387"/>
    </source>
</evidence>
<comment type="caution">
    <text evidence="4">The sequence shown here is derived from an EMBL/GenBank/DDBJ whole genome shotgun (WGS) entry which is preliminary data.</text>
</comment>
<dbReference type="Pfam" id="PF01565">
    <property type="entry name" value="FAD_binding_4"/>
    <property type="match status" value="1"/>
</dbReference>
<dbReference type="GO" id="GO:0071949">
    <property type="term" value="F:FAD binding"/>
    <property type="evidence" value="ECO:0007669"/>
    <property type="project" value="InterPro"/>
</dbReference>
<dbReference type="InterPro" id="IPR016166">
    <property type="entry name" value="FAD-bd_PCMH"/>
</dbReference>
<dbReference type="PIRSF" id="PIRSF000136">
    <property type="entry name" value="LGO_GLO"/>
    <property type="match status" value="1"/>
</dbReference>
<sequence>MSNESPAGATTSSPAGHNWAGNVRFTAPRIAHPTSVDELAELVRAAAHVRAVGSRHTFTALADSAELIVSTEALPAEVTVDADARTASVSGGMRYAEVARELHARGWALRAMASLPHITVAGAIATGTHGSGDAVGSLASAVTALDVVRSDGSLVTVRRGDADFAGAVVALGALGVVTRVELAVEPTYGMTQVVDRGLPWESALADLDAVFGSADSVSMFTTWADPERVDQVWRKTRGAEVPEPLPGSVRAGEPGHPLPGGPAENCTDQTGEPGPWFERLPHFRAEFTPSNGDELQSEYFVPRDRAAEAIAAVRALAASPGVGDELRRLLFVSELRSIRADELWLSGAYGRDVVGIHFTWRRDEPAVRALLPQLEAALAPFGARPHWGKVFTLAADELAALYPRWGDFAELRARWDARGAFRNGQLESWGF</sequence>
<keyword evidence="1" id="KW-0560">Oxidoreductase</keyword>
<dbReference type="Gene3D" id="3.30.465.10">
    <property type="match status" value="1"/>
</dbReference>
<dbReference type="OrthoDB" id="9800184at2"/>
<keyword evidence="5" id="KW-1185">Reference proteome</keyword>
<dbReference type="InterPro" id="IPR010031">
    <property type="entry name" value="FAD_lactone_oxidase-like"/>
</dbReference>
<gene>
    <name evidence="4" type="ORF">EV141_2074</name>
</gene>
<dbReference type="Gene3D" id="3.30.43.10">
    <property type="entry name" value="Uridine Diphospho-n-acetylenolpyruvylglucosamine Reductase, domain 2"/>
    <property type="match status" value="1"/>
</dbReference>
<feature type="region of interest" description="Disordered" evidence="2">
    <location>
        <begin position="239"/>
        <end position="264"/>
    </location>
</feature>
<dbReference type="InterPro" id="IPR016171">
    <property type="entry name" value="Vanillyl_alc_oxidase_C-sub2"/>
</dbReference>
<dbReference type="InterPro" id="IPR006094">
    <property type="entry name" value="Oxid_FAD_bind_N"/>
</dbReference>
<dbReference type="AlphaFoldDB" id="A0A4Q7LNC7"/>
<dbReference type="RefSeq" id="WP_130485882.1">
    <property type="nucleotide sequence ID" value="NZ_SGWW01000004.1"/>
</dbReference>
<dbReference type="EMBL" id="SGWW01000004">
    <property type="protein sequence ID" value="RZS55089.1"/>
    <property type="molecule type" value="Genomic_DNA"/>
</dbReference>
<evidence type="ECO:0000313" key="4">
    <source>
        <dbReference type="EMBL" id="RZS55089.1"/>
    </source>
</evidence>
<dbReference type="Gene3D" id="3.30.70.2530">
    <property type="match status" value="1"/>
</dbReference>
<evidence type="ECO:0000256" key="2">
    <source>
        <dbReference type="SAM" id="MobiDB-lite"/>
    </source>
</evidence>
<evidence type="ECO:0000256" key="1">
    <source>
        <dbReference type="ARBA" id="ARBA00023002"/>
    </source>
</evidence>
<dbReference type="InterPro" id="IPR016169">
    <property type="entry name" value="FAD-bd_PCMH_sub2"/>
</dbReference>
<dbReference type="InterPro" id="IPR016167">
    <property type="entry name" value="FAD-bd_PCMH_sub1"/>
</dbReference>
<dbReference type="GO" id="GO:0003885">
    <property type="term" value="F:D-arabinono-1,4-lactone oxidase activity"/>
    <property type="evidence" value="ECO:0007669"/>
    <property type="project" value="InterPro"/>
</dbReference>
<dbReference type="Proteomes" id="UP000293519">
    <property type="component" value="Unassembled WGS sequence"/>
</dbReference>
<reference evidence="4 5" key="1">
    <citation type="journal article" date="2015" name="Stand. Genomic Sci.">
        <title>Genomic Encyclopedia of Bacterial and Archaeal Type Strains, Phase III: the genomes of soil and plant-associated and newly described type strains.</title>
        <authorList>
            <person name="Whitman W.B."/>
            <person name="Woyke T."/>
            <person name="Klenk H.P."/>
            <person name="Zhou Y."/>
            <person name="Lilburn T.G."/>
            <person name="Beck B.J."/>
            <person name="De Vos P."/>
            <person name="Vandamme P."/>
            <person name="Eisen J.A."/>
            <person name="Garrity G."/>
            <person name="Hugenholtz P."/>
            <person name="Kyrpides N.C."/>
        </authorList>
    </citation>
    <scope>NUCLEOTIDE SEQUENCE [LARGE SCALE GENOMIC DNA]</scope>
    <source>
        <strain evidence="4 5">CV2</strain>
    </source>
</reference>
<dbReference type="Gene3D" id="1.10.45.10">
    <property type="entry name" value="Vanillyl-alcohol Oxidase, Chain A, domain 4"/>
    <property type="match status" value="1"/>
</dbReference>
<dbReference type="Gene3D" id="3.30.70.2520">
    <property type="match status" value="1"/>
</dbReference>
<dbReference type="PROSITE" id="PS51387">
    <property type="entry name" value="FAD_PCMH"/>
    <property type="match status" value="1"/>
</dbReference>
<dbReference type="InterPro" id="IPR007173">
    <property type="entry name" value="ALO_C"/>
</dbReference>
<feature type="region of interest" description="Disordered" evidence="2">
    <location>
        <begin position="1"/>
        <end position="20"/>
    </location>
</feature>
<accession>A0A4Q7LNC7</accession>
<feature type="compositionally biased region" description="Polar residues" evidence="2">
    <location>
        <begin position="1"/>
        <end position="15"/>
    </location>
</feature>
<feature type="domain" description="FAD-binding PCMH-type" evidence="3">
    <location>
        <begin position="23"/>
        <end position="187"/>
    </location>
</feature>
<proteinExistence type="predicted"/>
<dbReference type="Pfam" id="PF04030">
    <property type="entry name" value="ALO"/>
    <property type="match status" value="1"/>
</dbReference>
<dbReference type="GO" id="GO:0016020">
    <property type="term" value="C:membrane"/>
    <property type="evidence" value="ECO:0007669"/>
    <property type="project" value="InterPro"/>
</dbReference>
<dbReference type="InterPro" id="IPR036318">
    <property type="entry name" value="FAD-bd_PCMH-like_sf"/>
</dbReference>
<dbReference type="PANTHER" id="PTHR43762:SF1">
    <property type="entry name" value="D-ARABINONO-1,4-LACTONE OXIDASE"/>
    <property type="match status" value="1"/>
</dbReference>
<dbReference type="PANTHER" id="PTHR43762">
    <property type="entry name" value="L-GULONOLACTONE OXIDASE"/>
    <property type="match status" value="1"/>
</dbReference>
<dbReference type="GO" id="GO:0080049">
    <property type="term" value="F:L-gulono-1,4-lactone dehydrogenase activity"/>
    <property type="evidence" value="ECO:0007669"/>
    <property type="project" value="TreeGrafter"/>
</dbReference>
<protein>
    <submittedName>
        <fullName evidence="4">Xylitol oxidase</fullName>
    </submittedName>
</protein>
<evidence type="ECO:0000313" key="5">
    <source>
        <dbReference type="Proteomes" id="UP000293519"/>
    </source>
</evidence>